<dbReference type="EMBL" id="JAUZQC010000003">
    <property type="protein sequence ID" value="KAK5874086.1"/>
    <property type="molecule type" value="Genomic_DNA"/>
</dbReference>
<keyword evidence="3" id="KW-1185">Reference proteome</keyword>
<proteinExistence type="predicted"/>
<gene>
    <name evidence="2" type="ORF">PBY51_019064</name>
</gene>
<organism evidence="2 3">
    <name type="scientific">Eleginops maclovinus</name>
    <name type="common">Patagonian blennie</name>
    <name type="synonym">Eleginus maclovinus</name>
    <dbReference type="NCBI Taxonomy" id="56733"/>
    <lineage>
        <taxon>Eukaryota</taxon>
        <taxon>Metazoa</taxon>
        <taxon>Chordata</taxon>
        <taxon>Craniata</taxon>
        <taxon>Vertebrata</taxon>
        <taxon>Euteleostomi</taxon>
        <taxon>Actinopterygii</taxon>
        <taxon>Neopterygii</taxon>
        <taxon>Teleostei</taxon>
        <taxon>Neoteleostei</taxon>
        <taxon>Acanthomorphata</taxon>
        <taxon>Eupercaria</taxon>
        <taxon>Perciformes</taxon>
        <taxon>Notothenioidei</taxon>
        <taxon>Eleginopidae</taxon>
        <taxon>Eleginops</taxon>
    </lineage>
</organism>
<protein>
    <submittedName>
        <fullName evidence="2">Uncharacterized protein</fullName>
    </submittedName>
</protein>
<dbReference type="AlphaFoldDB" id="A0AAN7Y9W0"/>
<feature type="region of interest" description="Disordered" evidence="1">
    <location>
        <begin position="1"/>
        <end position="38"/>
    </location>
</feature>
<accession>A0AAN7Y9W0</accession>
<evidence type="ECO:0000313" key="3">
    <source>
        <dbReference type="Proteomes" id="UP001346869"/>
    </source>
</evidence>
<comment type="caution">
    <text evidence="2">The sequence shown here is derived from an EMBL/GenBank/DDBJ whole genome shotgun (WGS) entry which is preliminary data.</text>
</comment>
<evidence type="ECO:0000256" key="1">
    <source>
        <dbReference type="SAM" id="MobiDB-lite"/>
    </source>
</evidence>
<reference evidence="2 3" key="1">
    <citation type="journal article" date="2023" name="Genes (Basel)">
        <title>Chromosome-Level Genome Assembly and Circadian Gene Repertoire of the Patagonia Blennie Eleginops maclovinus-The Closest Ancestral Proxy of Antarctic Cryonotothenioids.</title>
        <authorList>
            <person name="Cheng C.C."/>
            <person name="Rivera-Colon A.G."/>
            <person name="Minhas B.F."/>
            <person name="Wilson L."/>
            <person name="Rayamajhi N."/>
            <person name="Vargas-Chacoff L."/>
            <person name="Catchen J.M."/>
        </authorList>
    </citation>
    <scope>NUCLEOTIDE SEQUENCE [LARGE SCALE GENOMIC DNA]</scope>
    <source>
        <strain evidence="2">JMC-PN-2008</strain>
    </source>
</reference>
<sequence length="96" mass="10332">MERKADEREVLGEERGDEMRMSQSTDGAEGGEEGAKKPEIVSGHSCSLAAYIQACHYLSEVTGKDSMIYQTGRQAASAEPLLDGTERCKGEGTCSE</sequence>
<evidence type="ECO:0000313" key="2">
    <source>
        <dbReference type="EMBL" id="KAK5874086.1"/>
    </source>
</evidence>
<reference evidence="2 3" key="2">
    <citation type="journal article" date="2023" name="Mol. Biol. Evol.">
        <title>Genomics of Secondarily Temperate Adaptation in the Only Non-Antarctic Icefish.</title>
        <authorList>
            <person name="Rivera-Colon A.G."/>
            <person name="Rayamajhi N."/>
            <person name="Minhas B.F."/>
            <person name="Madrigal G."/>
            <person name="Bilyk K.T."/>
            <person name="Yoon V."/>
            <person name="Hune M."/>
            <person name="Gregory S."/>
            <person name="Cheng C.H.C."/>
            <person name="Catchen J.M."/>
        </authorList>
    </citation>
    <scope>NUCLEOTIDE SEQUENCE [LARGE SCALE GENOMIC DNA]</scope>
    <source>
        <strain evidence="2">JMC-PN-2008</strain>
    </source>
</reference>
<feature type="compositionally biased region" description="Basic and acidic residues" evidence="1">
    <location>
        <begin position="1"/>
        <end position="20"/>
    </location>
</feature>
<dbReference type="Proteomes" id="UP001346869">
    <property type="component" value="Unassembled WGS sequence"/>
</dbReference>
<name>A0AAN7Y9W0_ELEMC</name>